<accession>D1CGG5</accession>
<dbReference type="SUPFAM" id="SSF55347">
    <property type="entry name" value="Glyceraldehyde-3-phosphate dehydrogenase-like, C-terminal domain"/>
    <property type="match status" value="1"/>
</dbReference>
<dbReference type="KEGG" id="ttr:Tter_1930"/>
<gene>
    <name evidence="3" type="ordered locus">Tter_1930</name>
</gene>
<evidence type="ECO:0000259" key="2">
    <source>
        <dbReference type="Pfam" id="PF22725"/>
    </source>
</evidence>
<keyword evidence="4" id="KW-1185">Reference proteome</keyword>
<organism evidence="3 4">
    <name type="scientific">Thermobaculum terrenum (strain ATCC BAA-798 / CCMEE 7001 / YNP1)</name>
    <dbReference type="NCBI Taxonomy" id="525904"/>
    <lineage>
        <taxon>Bacteria</taxon>
        <taxon>Bacillati</taxon>
        <taxon>Chloroflexota</taxon>
        <taxon>Chloroflexia</taxon>
        <taxon>Candidatus Thermobaculales</taxon>
        <taxon>Candidatus Thermobaculaceae</taxon>
        <taxon>Thermobaculum</taxon>
    </lineage>
</organism>
<dbReference type="Pfam" id="PF22725">
    <property type="entry name" value="GFO_IDH_MocA_C3"/>
    <property type="match status" value="1"/>
</dbReference>
<dbReference type="InterPro" id="IPR055170">
    <property type="entry name" value="GFO_IDH_MocA-like_dom"/>
</dbReference>
<dbReference type="InterPro" id="IPR052515">
    <property type="entry name" value="Gfo/Idh/MocA_Oxidoreductase"/>
</dbReference>
<dbReference type="Gene3D" id="3.30.360.10">
    <property type="entry name" value="Dihydrodipicolinate Reductase, domain 2"/>
    <property type="match status" value="1"/>
</dbReference>
<name>D1CGG5_THET1</name>
<dbReference type="Gene3D" id="3.40.50.720">
    <property type="entry name" value="NAD(P)-binding Rossmann-like Domain"/>
    <property type="match status" value="1"/>
</dbReference>
<dbReference type="HOGENOM" id="CLU_023194_1_0_0"/>
<feature type="domain" description="Gfo/Idh/MocA-like oxidoreductase N-terminal" evidence="1">
    <location>
        <begin position="4"/>
        <end position="120"/>
    </location>
</feature>
<dbReference type="PANTHER" id="PTHR43249:SF1">
    <property type="entry name" value="D-GLUCOSIDE 3-DEHYDROGENASE"/>
    <property type="match status" value="1"/>
</dbReference>
<dbReference type="InterPro" id="IPR000683">
    <property type="entry name" value="Gfo/Idh/MocA-like_OxRdtase_N"/>
</dbReference>
<dbReference type="Proteomes" id="UP000000323">
    <property type="component" value="Chromosome 2"/>
</dbReference>
<reference evidence="4" key="1">
    <citation type="journal article" date="2010" name="Stand. Genomic Sci.">
        <title>Complete genome sequence of 'Thermobaculum terrenum' type strain (YNP1).</title>
        <authorList>
            <person name="Kiss H."/>
            <person name="Cleland D."/>
            <person name="Lapidus A."/>
            <person name="Lucas S."/>
            <person name="Glavina Del Rio T."/>
            <person name="Nolan M."/>
            <person name="Tice H."/>
            <person name="Han C."/>
            <person name="Goodwin L."/>
            <person name="Pitluck S."/>
            <person name="Liolios K."/>
            <person name="Ivanova N."/>
            <person name="Mavromatis K."/>
            <person name="Ovchinnikova G."/>
            <person name="Pati A."/>
            <person name="Chen A."/>
            <person name="Palaniappan K."/>
            <person name="Land M."/>
            <person name="Hauser L."/>
            <person name="Chang Y."/>
            <person name="Jeffries C."/>
            <person name="Lu M."/>
            <person name="Brettin T."/>
            <person name="Detter J."/>
            <person name="Goker M."/>
            <person name="Tindall B."/>
            <person name="Beck B."/>
            <person name="McDermott T."/>
            <person name="Woyke T."/>
            <person name="Bristow J."/>
            <person name="Eisen J."/>
            <person name="Markowitz V."/>
            <person name="Hugenholtz P."/>
            <person name="Kyrpides N."/>
            <person name="Klenk H."/>
            <person name="Cheng J."/>
        </authorList>
    </citation>
    <scope>NUCLEOTIDE SEQUENCE [LARGE SCALE GENOMIC DNA]</scope>
    <source>
        <strain evidence="4">ATCC BAA-798 / YNP1</strain>
    </source>
</reference>
<evidence type="ECO:0000259" key="1">
    <source>
        <dbReference type="Pfam" id="PF01408"/>
    </source>
</evidence>
<dbReference type="eggNOG" id="COG0673">
    <property type="taxonomic scope" value="Bacteria"/>
</dbReference>
<feature type="domain" description="GFO/IDH/MocA-like oxidoreductase" evidence="2">
    <location>
        <begin position="132"/>
        <end position="248"/>
    </location>
</feature>
<protein>
    <submittedName>
        <fullName evidence="3">Oxidoreductase domain protein</fullName>
    </submittedName>
</protein>
<sequence>MTVRAAIVGTGGIAHSHMRALGRLRDRVEVVALVDTDPSRLEAFGNEFGIRRRYPSIEQMLQAESPDLVHICTPPWTHTELVVRSLEAGAWVLCEKPLCGSLADFDRISAAEESSGKYCSTVFQWRFGTAAQQVRRAINSCELGRPLVAVCNTTWYRDQGYYSVPWRGKWATELGGVTVGHGIHLMDLLLWLMGEWQEVTAVADTLDRQIEVDDVSMAIVRFEGGALGSIANSVLSPRQESYLRLDLQGATLEVRALYGYSRDNWSFTPAPERDAPNPLDYPAEQDVPSSHEAQIAALLDSMERGERPLVSGREARRIIEFMSALYKSAATRQPVARGAIVEGDPFYHHLAGKVG</sequence>
<dbReference type="AlphaFoldDB" id="D1CGG5"/>
<dbReference type="InterPro" id="IPR036291">
    <property type="entry name" value="NAD(P)-bd_dom_sf"/>
</dbReference>
<proteinExistence type="predicted"/>
<dbReference type="PANTHER" id="PTHR43249">
    <property type="entry name" value="UDP-N-ACETYL-2-AMINO-2-DEOXY-D-GLUCURONATE OXIDASE"/>
    <property type="match status" value="1"/>
</dbReference>
<dbReference type="Pfam" id="PF01408">
    <property type="entry name" value="GFO_IDH_MocA"/>
    <property type="match status" value="1"/>
</dbReference>
<evidence type="ECO:0000313" key="4">
    <source>
        <dbReference type="Proteomes" id="UP000000323"/>
    </source>
</evidence>
<dbReference type="STRING" id="525904.Tter_1930"/>
<dbReference type="EMBL" id="CP001826">
    <property type="protein sequence ID" value="ACZ42836.1"/>
    <property type="molecule type" value="Genomic_DNA"/>
</dbReference>
<dbReference type="SUPFAM" id="SSF51735">
    <property type="entry name" value="NAD(P)-binding Rossmann-fold domains"/>
    <property type="match status" value="1"/>
</dbReference>
<evidence type="ECO:0000313" key="3">
    <source>
        <dbReference type="EMBL" id="ACZ42836.1"/>
    </source>
</evidence>
<dbReference type="GO" id="GO:0000166">
    <property type="term" value="F:nucleotide binding"/>
    <property type="evidence" value="ECO:0007669"/>
    <property type="project" value="InterPro"/>
</dbReference>